<evidence type="ECO:0000313" key="1">
    <source>
        <dbReference type="EMBL" id="KAH9480222.1"/>
    </source>
</evidence>
<dbReference type="EMBL" id="JAFIQS020000006">
    <property type="protein sequence ID" value="KAH9480222.1"/>
    <property type="molecule type" value="Genomic_DNA"/>
</dbReference>
<proteinExistence type="predicted"/>
<comment type="caution">
    <text evidence="1">The sequence shown here is derived from an EMBL/GenBank/DDBJ whole genome shotgun (WGS) entry which is preliminary data.</text>
</comment>
<keyword evidence="2" id="KW-1185">Reference proteome</keyword>
<evidence type="ECO:0000313" key="2">
    <source>
        <dbReference type="Proteomes" id="UP000664032"/>
    </source>
</evidence>
<sequence length="593" mass="67984">MSQKPENLCSQVPSPTVNFSYVAGESGDISERVAFWDAPSTVQWFRDHGYILYQRGPPQIADEPSELTFPSNSSTEASAADYPYAHYDLTDTLWARESEAKVVFAQNSLNHHVAIKLVKADTDELKILQFLKTLDLNVLRDNCVIPVLDILSIEGFSFVVMPRWGIYPLHPWPQTLRDLLMLMHSQLRALNFLHKHNIAHRDINEGNFLVNHCVHDDDALQSTVRKELRSQNHLLYAIFDFDHSVKLPPGVDRSQFRLPYKKSWGSINVISDTAQGEYDFNPFIFDVGALGVLFCYKYQNPGIAVNFSLVAGESGDIAERIAFWDAPLTVQWFRDHGYILYQRGPPEIGDEPSQLTFPSHSSTEASAADYPYAYYDLTHNLGARDSEAKVVFAQNSLNHHVAIKLVKADTDELKILQFLKTVDLNVLKDNCVIPILDILPIEGFSFVVMPRWGIYPFRPWPRTLRELLGLIHSKLRALNFLHEHNIAHRDINEGNFLVNHCLHDDYVLHPTIRRELRSQDRLLYAIFDFDQSIKLPHGVDRSQFRLPYYKSWGTYNVVSDTAQGEYDFNPFIFDVGALGVIFCRRFQLNSNKK</sequence>
<dbReference type="Proteomes" id="UP000664032">
    <property type="component" value="Unassembled WGS sequence"/>
</dbReference>
<organism evidence="1 2">
    <name type="scientific">Psilocybe cubensis</name>
    <name type="common">Psychedelic mushroom</name>
    <name type="synonym">Stropharia cubensis</name>
    <dbReference type="NCBI Taxonomy" id="181762"/>
    <lineage>
        <taxon>Eukaryota</taxon>
        <taxon>Fungi</taxon>
        <taxon>Dikarya</taxon>
        <taxon>Basidiomycota</taxon>
        <taxon>Agaricomycotina</taxon>
        <taxon>Agaricomycetes</taxon>
        <taxon>Agaricomycetidae</taxon>
        <taxon>Agaricales</taxon>
        <taxon>Agaricineae</taxon>
        <taxon>Strophariaceae</taxon>
        <taxon>Psilocybe</taxon>
    </lineage>
</organism>
<name>A0ACB8GXW5_PSICU</name>
<accession>A0ACB8GXW5</accession>
<reference evidence="1" key="1">
    <citation type="submission" date="2021-10" db="EMBL/GenBank/DDBJ databases">
        <title>Psilocybe cubensis genome.</title>
        <authorList>
            <person name="Mckernan K.J."/>
            <person name="Crawford S."/>
            <person name="Trippe A."/>
            <person name="Kane L.T."/>
            <person name="Mclaughlin S."/>
        </authorList>
    </citation>
    <scope>NUCLEOTIDE SEQUENCE</scope>
    <source>
        <strain evidence="1">MGC-MH-2018</strain>
    </source>
</reference>
<protein>
    <submittedName>
        <fullName evidence="1">Uncharacterized protein</fullName>
    </submittedName>
</protein>
<gene>
    <name evidence="1" type="ORF">JR316_0006820</name>
</gene>